<accession>A0AAV3AJ24</accession>
<protein>
    <recommendedName>
        <fullName evidence="1">Ig-like domain-containing protein</fullName>
    </recommendedName>
</protein>
<dbReference type="Gene3D" id="2.60.40.10">
    <property type="entry name" value="Immunoglobulins"/>
    <property type="match status" value="1"/>
</dbReference>
<dbReference type="Proteomes" id="UP001181693">
    <property type="component" value="Unassembled WGS sequence"/>
</dbReference>
<dbReference type="EMBL" id="DYDO01000006">
    <property type="protein sequence ID" value="DBA23055.1"/>
    <property type="molecule type" value="Genomic_DNA"/>
</dbReference>
<sequence length="94" mass="9746">MCVSVGGNVRLSCPLSEGSVTGSNYPVWVHQIPGTKPKHVVGSSGTGNQNYNPVSPRYAGSITGGSAVLTITNVQPEDEGTFYCILWTGSACTV</sequence>
<evidence type="ECO:0000313" key="2">
    <source>
        <dbReference type="EMBL" id="DBA23055.1"/>
    </source>
</evidence>
<dbReference type="PANTHER" id="PTHR23267">
    <property type="entry name" value="IMMUNOGLOBULIN LIGHT CHAIN"/>
    <property type="match status" value="1"/>
</dbReference>
<name>A0AAV3AJ24_PYXAD</name>
<dbReference type="InterPro" id="IPR050150">
    <property type="entry name" value="IgV_Light_Chain"/>
</dbReference>
<dbReference type="SMART" id="SM00406">
    <property type="entry name" value="IGv"/>
    <property type="match status" value="1"/>
</dbReference>
<gene>
    <name evidence="2" type="ORF">GDO54_014011</name>
</gene>
<evidence type="ECO:0000259" key="1">
    <source>
        <dbReference type="PROSITE" id="PS50835"/>
    </source>
</evidence>
<evidence type="ECO:0000313" key="3">
    <source>
        <dbReference type="Proteomes" id="UP001181693"/>
    </source>
</evidence>
<dbReference type="InterPro" id="IPR036179">
    <property type="entry name" value="Ig-like_dom_sf"/>
</dbReference>
<feature type="domain" description="Ig-like" evidence="1">
    <location>
        <begin position="1"/>
        <end position="94"/>
    </location>
</feature>
<dbReference type="InterPro" id="IPR013783">
    <property type="entry name" value="Ig-like_fold"/>
</dbReference>
<dbReference type="SUPFAM" id="SSF48726">
    <property type="entry name" value="Immunoglobulin"/>
    <property type="match status" value="1"/>
</dbReference>
<proteinExistence type="predicted"/>
<dbReference type="Pfam" id="PF07686">
    <property type="entry name" value="V-set"/>
    <property type="match status" value="1"/>
</dbReference>
<organism evidence="2 3">
    <name type="scientific">Pyxicephalus adspersus</name>
    <name type="common">African bullfrog</name>
    <dbReference type="NCBI Taxonomy" id="30357"/>
    <lineage>
        <taxon>Eukaryota</taxon>
        <taxon>Metazoa</taxon>
        <taxon>Chordata</taxon>
        <taxon>Craniata</taxon>
        <taxon>Vertebrata</taxon>
        <taxon>Euteleostomi</taxon>
        <taxon>Amphibia</taxon>
        <taxon>Batrachia</taxon>
        <taxon>Anura</taxon>
        <taxon>Neobatrachia</taxon>
        <taxon>Ranoidea</taxon>
        <taxon>Pyxicephalidae</taxon>
        <taxon>Pyxicephalinae</taxon>
        <taxon>Pyxicephalus</taxon>
    </lineage>
</organism>
<reference evidence="2" key="1">
    <citation type="thesis" date="2020" institute="ProQuest LLC" country="789 East Eisenhower Parkway, Ann Arbor, MI, USA">
        <title>Comparative Genomics and Chromosome Evolution.</title>
        <authorList>
            <person name="Mudd A.B."/>
        </authorList>
    </citation>
    <scope>NUCLEOTIDE SEQUENCE</scope>
    <source>
        <strain evidence="2">1538</strain>
        <tissue evidence="2">Blood</tissue>
    </source>
</reference>
<dbReference type="PROSITE" id="PS50835">
    <property type="entry name" value="IG_LIKE"/>
    <property type="match status" value="1"/>
</dbReference>
<dbReference type="InterPro" id="IPR013106">
    <property type="entry name" value="Ig_V-set"/>
</dbReference>
<dbReference type="AlphaFoldDB" id="A0AAV3AJ24"/>
<keyword evidence="3" id="KW-1185">Reference proteome</keyword>
<comment type="caution">
    <text evidence="2">The sequence shown here is derived from an EMBL/GenBank/DDBJ whole genome shotgun (WGS) entry which is preliminary data.</text>
</comment>
<dbReference type="InterPro" id="IPR007110">
    <property type="entry name" value="Ig-like_dom"/>
</dbReference>